<dbReference type="GeneID" id="67021733"/>
<evidence type="ECO:0000313" key="1">
    <source>
        <dbReference type="EMBL" id="CAG5180922.1"/>
    </source>
</evidence>
<organism evidence="1 2">
    <name type="scientific">Alternaria atra</name>
    <dbReference type="NCBI Taxonomy" id="119953"/>
    <lineage>
        <taxon>Eukaryota</taxon>
        <taxon>Fungi</taxon>
        <taxon>Dikarya</taxon>
        <taxon>Ascomycota</taxon>
        <taxon>Pezizomycotina</taxon>
        <taxon>Dothideomycetes</taxon>
        <taxon>Pleosporomycetidae</taxon>
        <taxon>Pleosporales</taxon>
        <taxon>Pleosporineae</taxon>
        <taxon>Pleosporaceae</taxon>
        <taxon>Alternaria</taxon>
        <taxon>Alternaria sect. Ulocladioides</taxon>
    </lineage>
</organism>
<proteinExistence type="predicted"/>
<keyword evidence="2" id="KW-1185">Reference proteome</keyword>
<comment type="caution">
    <text evidence="1">The sequence shown here is derived from an EMBL/GenBank/DDBJ whole genome shotgun (WGS) entry which is preliminary data.</text>
</comment>
<accession>A0A8J2I7R2</accession>
<dbReference type="Proteomes" id="UP000676310">
    <property type="component" value="Unassembled WGS sequence"/>
</dbReference>
<dbReference type="AlphaFoldDB" id="A0A8J2I7R2"/>
<sequence length="214" mass="24241">MGFYVYGIYMRPQQQKDSYKKKDEGKAQEISLDKLYVHAADTLRYEQPEPYNQELIDTLRLQSAAYLPGASLSDIYGHFRKNAGSLLGAGGELIEEGHNCGSKTDWCLITNDELLNSIENRSEPIVPMSLEGAMPWTLTRNASKVFVKLFSKDEFTTTELRVLAAQGQTGPGQRTEWHGWCKFSPVHLMSVFNETDKGDVVSHAKRFHEPKLCY</sequence>
<name>A0A8J2I7R2_9PLEO</name>
<gene>
    <name evidence="1" type="ORF">ALTATR162_LOCUS9504</name>
</gene>
<evidence type="ECO:0000313" key="2">
    <source>
        <dbReference type="Proteomes" id="UP000676310"/>
    </source>
</evidence>
<protein>
    <submittedName>
        <fullName evidence="1">Uncharacterized protein</fullName>
    </submittedName>
</protein>
<reference evidence="1" key="1">
    <citation type="submission" date="2021-05" db="EMBL/GenBank/DDBJ databases">
        <authorList>
            <person name="Stam R."/>
        </authorList>
    </citation>
    <scope>NUCLEOTIDE SEQUENCE</scope>
    <source>
        <strain evidence="1">CS162</strain>
    </source>
</reference>
<dbReference type="EMBL" id="CAJRGZ010000025">
    <property type="protein sequence ID" value="CAG5180922.1"/>
    <property type="molecule type" value="Genomic_DNA"/>
</dbReference>
<dbReference type="OrthoDB" id="6499973at2759"/>
<dbReference type="RefSeq" id="XP_043173073.1">
    <property type="nucleotide sequence ID" value="XM_043317138.1"/>
</dbReference>